<reference evidence="3" key="1">
    <citation type="submission" date="2016-10" db="EMBL/GenBank/DDBJ databases">
        <authorList>
            <person name="Varghese N."/>
        </authorList>
    </citation>
    <scope>NUCLEOTIDE SEQUENCE [LARGE SCALE GENOMIC DNA]</scope>
    <source>
        <strain evidence="3">DSM 17980</strain>
    </source>
</reference>
<name>A0A1I7L1P9_9BACL</name>
<dbReference type="OrthoDB" id="2989982at2"/>
<feature type="compositionally biased region" description="Basic residues" evidence="1">
    <location>
        <begin position="222"/>
        <end position="231"/>
    </location>
</feature>
<sequence length="244" mass="28833">MAKSRARTVVLVRYKKTMDRVRANVKYIGFRAREQEEEERGFFNAKLDHGADYRTFLSQIEHHPALQHPSAVKAHTMILSLRETDYRALLEAGGSFKDMARELIRDLEERKGIQLTWIGAVHEKSRHPHIHLSIMSVGTDAQGHNRRLYLNKEDCEWLRQALDKKLERYVPERKTEMEKSRIGSHSVRLRRAQRMAGHHIKRLAEHTQPLQHNTKFAEQTNARRRRRRAKTRIQIQQSQPNLDR</sequence>
<protein>
    <recommendedName>
        <fullName evidence="4">Relaxase/Mobilisation nuclease domain-containing protein</fullName>
    </recommendedName>
</protein>
<organism evidence="2 3">
    <name type="scientific">Alicyclobacillus macrosporangiidus</name>
    <dbReference type="NCBI Taxonomy" id="392015"/>
    <lineage>
        <taxon>Bacteria</taxon>
        <taxon>Bacillati</taxon>
        <taxon>Bacillota</taxon>
        <taxon>Bacilli</taxon>
        <taxon>Bacillales</taxon>
        <taxon>Alicyclobacillaceae</taxon>
        <taxon>Alicyclobacillus</taxon>
    </lineage>
</organism>
<accession>A0A1I7L1P9</accession>
<feature type="region of interest" description="Disordered" evidence="1">
    <location>
        <begin position="219"/>
        <end position="244"/>
    </location>
</feature>
<feature type="compositionally biased region" description="Polar residues" evidence="1">
    <location>
        <begin position="233"/>
        <end position="244"/>
    </location>
</feature>
<dbReference type="AlphaFoldDB" id="A0A1I7L1P9"/>
<proteinExistence type="predicted"/>
<evidence type="ECO:0008006" key="4">
    <source>
        <dbReference type="Google" id="ProtNLM"/>
    </source>
</evidence>
<evidence type="ECO:0000313" key="2">
    <source>
        <dbReference type="EMBL" id="SFV03631.1"/>
    </source>
</evidence>
<dbReference type="STRING" id="392015.SAMN05421543_12311"/>
<dbReference type="EMBL" id="FPBV01000023">
    <property type="protein sequence ID" value="SFV03631.1"/>
    <property type="molecule type" value="Genomic_DNA"/>
</dbReference>
<keyword evidence="3" id="KW-1185">Reference proteome</keyword>
<gene>
    <name evidence="2" type="ORF">SAMN05421543_12311</name>
</gene>
<evidence type="ECO:0000313" key="3">
    <source>
        <dbReference type="Proteomes" id="UP000183508"/>
    </source>
</evidence>
<dbReference type="RefSeq" id="WP_074955513.1">
    <property type="nucleotide sequence ID" value="NZ_FPBV01000023.1"/>
</dbReference>
<evidence type="ECO:0000256" key="1">
    <source>
        <dbReference type="SAM" id="MobiDB-lite"/>
    </source>
</evidence>
<dbReference type="Proteomes" id="UP000183508">
    <property type="component" value="Unassembled WGS sequence"/>
</dbReference>